<dbReference type="KEGG" id="tsy:THSYN_11690"/>
<feature type="domain" description="L,D-TPase catalytic" evidence="10">
    <location>
        <begin position="103"/>
        <end position="216"/>
    </location>
</feature>
<reference evidence="11 12" key="1">
    <citation type="submission" date="2017-03" db="EMBL/GenBank/DDBJ databases">
        <title>Complete genome sequence of Candidatus 'Thiodictyon syntrophicum' sp. nov. strain Cad16T, a photolithoautotroph purple sulfur bacterium isolated from an alpine meromictic lake.</title>
        <authorList>
            <person name="Luedin S.M."/>
            <person name="Pothier J.F."/>
            <person name="Danza F."/>
            <person name="Storelli N."/>
            <person name="Wittwer M."/>
            <person name="Tonolla M."/>
        </authorList>
    </citation>
    <scope>NUCLEOTIDE SEQUENCE [LARGE SCALE GENOMIC DNA]</scope>
    <source>
        <strain evidence="11 12">Cad16T</strain>
    </source>
</reference>
<keyword evidence="5 7" id="KW-0573">Peptidoglycan synthesis</keyword>
<dbReference type="SUPFAM" id="SSF141523">
    <property type="entry name" value="L,D-transpeptidase catalytic domain-like"/>
    <property type="match status" value="1"/>
</dbReference>
<feature type="active site" description="Nucleophile" evidence="7">
    <location>
        <position position="192"/>
    </location>
</feature>
<feature type="signal peptide" evidence="9">
    <location>
        <begin position="1"/>
        <end position="25"/>
    </location>
</feature>
<evidence type="ECO:0000256" key="5">
    <source>
        <dbReference type="ARBA" id="ARBA00022984"/>
    </source>
</evidence>
<gene>
    <name evidence="11" type="ORF">THSYN_11690</name>
</gene>
<dbReference type="UniPathway" id="UPA00219"/>
<evidence type="ECO:0000256" key="1">
    <source>
        <dbReference type="ARBA" id="ARBA00004752"/>
    </source>
</evidence>
<evidence type="ECO:0000259" key="10">
    <source>
        <dbReference type="PROSITE" id="PS52029"/>
    </source>
</evidence>
<protein>
    <submittedName>
        <fullName evidence="11">L,D-transpeptidase</fullName>
    </submittedName>
</protein>
<dbReference type="GO" id="GO:0016740">
    <property type="term" value="F:transferase activity"/>
    <property type="evidence" value="ECO:0007669"/>
    <property type="project" value="UniProtKB-KW"/>
</dbReference>
<dbReference type="InterPro" id="IPR038063">
    <property type="entry name" value="Transpep_catalytic_dom"/>
</dbReference>
<dbReference type="CDD" id="cd16913">
    <property type="entry name" value="YkuD_like"/>
    <property type="match status" value="1"/>
</dbReference>
<evidence type="ECO:0000313" key="12">
    <source>
        <dbReference type="Proteomes" id="UP000232638"/>
    </source>
</evidence>
<keyword evidence="4 7" id="KW-0133">Cell shape</keyword>
<dbReference type="GO" id="GO:0005576">
    <property type="term" value="C:extracellular region"/>
    <property type="evidence" value="ECO:0007669"/>
    <property type="project" value="TreeGrafter"/>
</dbReference>
<accession>A0A2K8U7I4</accession>
<dbReference type="Pfam" id="PF03734">
    <property type="entry name" value="YkuD"/>
    <property type="match status" value="1"/>
</dbReference>
<feature type="active site" description="Proton donor/acceptor" evidence="7">
    <location>
        <position position="179"/>
    </location>
</feature>
<feature type="region of interest" description="Disordered" evidence="8">
    <location>
        <begin position="52"/>
        <end position="78"/>
    </location>
</feature>
<feature type="chain" id="PRO_5014713594" evidence="9">
    <location>
        <begin position="26"/>
        <end position="234"/>
    </location>
</feature>
<dbReference type="PROSITE" id="PS52029">
    <property type="entry name" value="LD_TPASE"/>
    <property type="match status" value="1"/>
</dbReference>
<evidence type="ECO:0000256" key="8">
    <source>
        <dbReference type="SAM" id="MobiDB-lite"/>
    </source>
</evidence>
<evidence type="ECO:0000256" key="4">
    <source>
        <dbReference type="ARBA" id="ARBA00022960"/>
    </source>
</evidence>
<dbReference type="PANTHER" id="PTHR30582:SF2">
    <property type="entry name" value="L,D-TRANSPEPTIDASE YCIB-RELATED"/>
    <property type="match status" value="1"/>
</dbReference>
<dbReference type="GO" id="GO:0008360">
    <property type="term" value="P:regulation of cell shape"/>
    <property type="evidence" value="ECO:0007669"/>
    <property type="project" value="UniProtKB-UniRule"/>
</dbReference>
<dbReference type="RefSeq" id="WP_100919318.1">
    <property type="nucleotide sequence ID" value="NZ_CP020370.1"/>
</dbReference>
<dbReference type="OrthoDB" id="463216at2"/>
<dbReference type="GO" id="GO:0018104">
    <property type="term" value="P:peptidoglycan-protein cross-linking"/>
    <property type="evidence" value="ECO:0007669"/>
    <property type="project" value="TreeGrafter"/>
</dbReference>
<keyword evidence="6 7" id="KW-0961">Cell wall biogenesis/degradation</keyword>
<evidence type="ECO:0000256" key="7">
    <source>
        <dbReference type="PROSITE-ProRule" id="PRU01373"/>
    </source>
</evidence>
<comment type="similarity">
    <text evidence="2">Belongs to the YkuD family.</text>
</comment>
<dbReference type="PANTHER" id="PTHR30582">
    <property type="entry name" value="L,D-TRANSPEPTIDASE"/>
    <property type="match status" value="1"/>
</dbReference>
<dbReference type="PROSITE" id="PS51257">
    <property type="entry name" value="PROKAR_LIPOPROTEIN"/>
    <property type="match status" value="1"/>
</dbReference>
<keyword evidence="9" id="KW-0732">Signal</keyword>
<proteinExistence type="inferred from homology"/>
<dbReference type="AlphaFoldDB" id="A0A2K8U7I4"/>
<dbReference type="Proteomes" id="UP000232638">
    <property type="component" value="Chromosome"/>
</dbReference>
<evidence type="ECO:0000256" key="6">
    <source>
        <dbReference type="ARBA" id="ARBA00023316"/>
    </source>
</evidence>
<evidence type="ECO:0000256" key="2">
    <source>
        <dbReference type="ARBA" id="ARBA00005992"/>
    </source>
</evidence>
<dbReference type="InterPro" id="IPR005490">
    <property type="entry name" value="LD_TPept_cat_dom"/>
</dbReference>
<evidence type="ECO:0000313" key="11">
    <source>
        <dbReference type="EMBL" id="AUB81550.1"/>
    </source>
</evidence>
<keyword evidence="12" id="KW-1185">Reference proteome</keyword>
<comment type="pathway">
    <text evidence="1 7">Cell wall biogenesis; peptidoglycan biosynthesis.</text>
</comment>
<name>A0A2K8U7I4_9GAMM</name>
<dbReference type="Gene3D" id="2.40.440.10">
    <property type="entry name" value="L,D-transpeptidase catalytic domain-like"/>
    <property type="match status" value="1"/>
</dbReference>
<dbReference type="GO" id="GO:0071555">
    <property type="term" value="P:cell wall organization"/>
    <property type="evidence" value="ECO:0007669"/>
    <property type="project" value="UniProtKB-UniRule"/>
</dbReference>
<organism evidence="11 12">
    <name type="scientific">Candidatus Thiodictyon syntrophicum</name>
    <dbReference type="NCBI Taxonomy" id="1166950"/>
    <lineage>
        <taxon>Bacteria</taxon>
        <taxon>Pseudomonadati</taxon>
        <taxon>Pseudomonadota</taxon>
        <taxon>Gammaproteobacteria</taxon>
        <taxon>Chromatiales</taxon>
        <taxon>Chromatiaceae</taxon>
        <taxon>Thiodictyon</taxon>
    </lineage>
</organism>
<dbReference type="GO" id="GO:0071972">
    <property type="term" value="F:peptidoglycan L,D-transpeptidase activity"/>
    <property type="evidence" value="ECO:0007669"/>
    <property type="project" value="TreeGrafter"/>
</dbReference>
<dbReference type="EMBL" id="CP020370">
    <property type="protein sequence ID" value="AUB81550.1"/>
    <property type="molecule type" value="Genomic_DNA"/>
</dbReference>
<evidence type="ECO:0000256" key="3">
    <source>
        <dbReference type="ARBA" id="ARBA00022679"/>
    </source>
</evidence>
<keyword evidence="3" id="KW-0808">Transferase</keyword>
<evidence type="ECO:0000256" key="9">
    <source>
        <dbReference type="SAM" id="SignalP"/>
    </source>
</evidence>
<sequence length="234" mass="25114">MHNPRFLLLLLAVVGASMSGGCAHQALDTQVRPEPANLGPVGPAVVAAPMGESAPVGESAPMGASAPRAEVPPAGESARPWKPAVLVKPEHDLRYRLPAGQRRALTIFIGSQTFEYVEDGQVFLSGRVSSGTAAHPTPKGEFRVLNKDINKRSGKYTNGLDENTPMPYSLQFSGPYFVHEGWVPGYADSHGCVRLDYEDARLLYDRIRVGDPVTIKAAGAARPGNAWPDVFPIF</sequence>
<dbReference type="InterPro" id="IPR050979">
    <property type="entry name" value="LD-transpeptidase"/>
</dbReference>